<comment type="similarity">
    <text evidence="1">Belongs to the Gfo/Idh/MocA family.</text>
</comment>
<evidence type="ECO:0000256" key="2">
    <source>
        <dbReference type="ARBA" id="ARBA00023002"/>
    </source>
</evidence>
<keyword evidence="2" id="KW-0560">Oxidoreductase</keyword>
<dbReference type="Pfam" id="PF22725">
    <property type="entry name" value="GFO_IDH_MocA_C3"/>
    <property type="match status" value="1"/>
</dbReference>
<evidence type="ECO:0000313" key="6">
    <source>
        <dbReference type="Proteomes" id="UP001596157"/>
    </source>
</evidence>
<feature type="domain" description="Gfo/Idh/MocA-like oxidoreductase N-terminal" evidence="3">
    <location>
        <begin position="3"/>
        <end position="120"/>
    </location>
</feature>
<evidence type="ECO:0000313" key="5">
    <source>
        <dbReference type="EMBL" id="MFC5290383.1"/>
    </source>
</evidence>
<dbReference type="RefSeq" id="WP_378250272.1">
    <property type="nucleotide sequence ID" value="NZ_JBHSKF010000016.1"/>
</dbReference>
<dbReference type="PANTHER" id="PTHR22604:SF105">
    <property type="entry name" value="TRANS-1,2-DIHYDROBENZENE-1,2-DIOL DEHYDROGENASE"/>
    <property type="match status" value="1"/>
</dbReference>
<organism evidence="5 6">
    <name type="scientific">Actinokineospora guangxiensis</name>
    <dbReference type="NCBI Taxonomy" id="1490288"/>
    <lineage>
        <taxon>Bacteria</taxon>
        <taxon>Bacillati</taxon>
        <taxon>Actinomycetota</taxon>
        <taxon>Actinomycetes</taxon>
        <taxon>Pseudonocardiales</taxon>
        <taxon>Pseudonocardiaceae</taxon>
        <taxon>Actinokineospora</taxon>
    </lineage>
</organism>
<proteinExistence type="inferred from homology"/>
<evidence type="ECO:0000259" key="3">
    <source>
        <dbReference type="Pfam" id="PF01408"/>
    </source>
</evidence>
<evidence type="ECO:0000256" key="1">
    <source>
        <dbReference type="ARBA" id="ARBA00010928"/>
    </source>
</evidence>
<evidence type="ECO:0000259" key="4">
    <source>
        <dbReference type="Pfam" id="PF22725"/>
    </source>
</evidence>
<dbReference type="InterPro" id="IPR050984">
    <property type="entry name" value="Gfo/Idh/MocA_domain"/>
</dbReference>
<dbReference type="EMBL" id="JBHSKF010000016">
    <property type="protein sequence ID" value="MFC5290383.1"/>
    <property type="molecule type" value="Genomic_DNA"/>
</dbReference>
<dbReference type="InterPro" id="IPR055170">
    <property type="entry name" value="GFO_IDH_MocA-like_dom"/>
</dbReference>
<reference evidence="6" key="1">
    <citation type="journal article" date="2019" name="Int. J. Syst. Evol. Microbiol.">
        <title>The Global Catalogue of Microorganisms (GCM) 10K type strain sequencing project: providing services to taxonomists for standard genome sequencing and annotation.</title>
        <authorList>
            <consortium name="The Broad Institute Genomics Platform"/>
            <consortium name="The Broad Institute Genome Sequencing Center for Infectious Disease"/>
            <person name="Wu L."/>
            <person name="Ma J."/>
        </authorList>
    </citation>
    <scope>NUCLEOTIDE SEQUENCE [LARGE SCALE GENOMIC DNA]</scope>
    <source>
        <strain evidence="6">CCUG 59778</strain>
    </source>
</reference>
<dbReference type="PANTHER" id="PTHR22604">
    <property type="entry name" value="OXIDOREDUCTASES"/>
    <property type="match status" value="1"/>
</dbReference>
<gene>
    <name evidence="5" type="ORF">ACFPM7_25300</name>
</gene>
<dbReference type="Proteomes" id="UP001596157">
    <property type="component" value="Unassembled WGS sequence"/>
</dbReference>
<dbReference type="Pfam" id="PF01408">
    <property type="entry name" value="GFO_IDH_MocA"/>
    <property type="match status" value="1"/>
</dbReference>
<dbReference type="SUPFAM" id="SSF51735">
    <property type="entry name" value="NAD(P)-binding Rossmann-fold domains"/>
    <property type="match status" value="1"/>
</dbReference>
<dbReference type="Gene3D" id="3.40.50.720">
    <property type="entry name" value="NAD(P)-binding Rossmann-like Domain"/>
    <property type="match status" value="1"/>
</dbReference>
<dbReference type="SUPFAM" id="SSF55347">
    <property type="entry name" value="Glyceraldehyde-3-phosphate dehydrogenase-like, C-terminal domain"/>
    <property type="match status" value="1"/>
</dbReference>
<sequence length="323" mass="34762">MTLRFGILGCADIARRRVAPALLALPGVELVAVASRTPGRASAFADEFGCAPTTYTALLNRPDVDAVYLPLPPALHAEWTEAALLAGKHVLVEKPITPSADTARALVWLAEERGLVLRENFMFPHHRQHHTVRDAMRAGLLGRVRSLSAEFGIPARPDGDIRYDAALAGGALVDLGCYPLRLAQFLFGDGITVRDAELYSTPAHGVDLIGRVTLSCPDSVTATIHFHLGGDYVNEYTVRGESRSIRVERAFTPPADWTPRLTLTDGAGLVAPAHDQVTAALADFATACRDPHSDHSKRAAAIRTTELLDDIRAAAGWALTTVR</sequence>
<feature type="domain" description="GFO/IDH/MocA-like oxidoreductase" evidence="4">
    <location>
        <begin position="130"/>
        <end position="245"/>
    </location>
</feature>
<comment type="caution">
    <text evidence="5">The sequence shown here is derived from an EMBL/GenBank/DDBJ whole genome shotgun (WGS) entry which is preliminary data.</text>
</comment>
<keyword evidence="6" id="KW-1185">Reference proteome</keyword>
<accession>A0ABW0EVF4</accession>
<dbReference type="InterPro" id="IPR000683">
    <property type="entry name" value="Gfo/Idh/MocA-like_OxRdtase_N"/>
</dbReference>
<name>A0ABW0EVF4_9PSEU</name>
<protein>
    <submittedName>
        <fullName evidence="5">Gfo/Idh/MocA family protein</fullName>
    </submittedName>
</protein>
<dbReference type="InterPro" id="IPR036291">
    <property type="entry name" value="NAD(P)-bd_dom_sf"/>
</dbReference>
<dbReference type="Gene3D" id="3.30.360.10">
    <property type="entry name" value="Dihydrodipicolinate Reductase, domain 2"/>
    <property type="match status" value="1"/>
</dbReference>